<dbReference type="EMBL" id="CP003156">
    <property type="protein sequence ID" value="AEV33605.1"/>
    <property type="molecule type" value="Genomic_DNA"/>
</dbReference>
<dbReference type="HOGENOM" id="CLU_1433208_0_0_10"/>
<dbReference type="InterPro" id="IPR027385">
    <property type="entry name" value="Beta-barrel_OMP"/>
</dbReference>
<feature type="domain" description="Outer membrane protein beta-barrel" evidence="3">
    <location>
        <begin position="23"/>
        <end position="182"/>
    </location>
</feature>
<protein>
    <recommendedName>
        <fullName evidence="3">Outer membrane protein beta-barrel domain-containing protein</fullName>
    </recommendedName>
</protein>
<dbReference type="STRING" id="926562.Oweho_2641"/>
<dbReference type="OrthoDB" id="1492374at2"/>
<accession>G8R8Z7</accession>
<feature type="signal peptide" evidence="2">
    <location>
        <begin position="1"/>
        <end position="25"/>
    </location>
</feature>
<dbReference type="eggNOG" id="ENOG5033CHJ">
    <property type="taxonomic scope" value="Bacteria"/>
</dbReference>
<evidence type="ECO:0000313" key="5">
    <source>
        <dbReference type="Proteomes" id="UP000005631"/>
    </source>
</evidence>
<dbReference type="SUPFAM" id="SSF56925">
    <property type="entry name" value="OMPA-like"/>
    <property type="match status" value="1"/>
</dbReference>
<proteinExistence type="predicted"/>
<reference evidence="4 5" key="1">
    <citation type="journal article" date="2012" name="Stand. Genomic Sci.">
        <title>Genome sequence of the orange-pigmented seawater bacterium Owenweeksia hongkongensis type strain (UST20020801(T)).</title>
        <authorList>
            <person name="Riedel T."/>
            <person name="Held B."/>
            <person name="Nolan M."/>
            <person name="Lucas S."/>
            <person name="Lapidus A."/>
            <person name="Tice H."/>
            <person name="Del Rio T.G."/>
            <person name="Cheng J.F."/>
            <person name="Han C."/>
            <person name="Tapia R."/>
            <person name="Goodwin L.A."/>
            <person name="Pitluck S."/>
            <person name="Liolios K."/>
            <person name="Mavromatis K."/>
            <person name="Pagani I."/>
            <person name="Ivanova N."/>
            <person name="Mikhailova N."/>
            <person name="Pati A."/>
            <person name="Chen A."/>
            <person name="Palaniappan K."/>
            <person name="Rohde M."/>
            <person name="Tindall B.J."/>
            <person name="Detter J.C."/>
            <person name="Goker M."/>
            <person name="Woyke T."/>
            <person name="Bristow J."/>
            <person name="Eisen J.A."/>
            <person name="Markowitz V."/>
            <person name="Hugenholtz P."/>
            <person name="Klenk H.P."/>
            <person name="Kyrpides N.C."/>
        </authorList>
    </citation>
    <scope>NUCLEOTIDE SEQUENCE</scope>
    <source>
        <strain evidence="5">DSM 17368 / JCM 12287 / NRRL B-23963</strain>
    </source>
</reference>
<name>G8R8Z7_OWEHD</name>
<dbReference type="Gene3D" id="2.40.160.20">
    <property type="match status" value="1"/>
</dbReference>
<keyword evidence="1 2" id="KW-0732">Signal</keyword>
<dbReference type="Proteomes" id="UP000005631">
    <property type="component" value="Chromosome"/>
</dbReference>
<evidence type="ECO:0000259" key="3">
    <source>
        <dbReference type="Pfam" id="PF13505"/>
    </source>
</evidence>
<organism evidence="4 5">
    <name type="scientific">Owenweeksia hongkongensis (strain DSM 17368 / CIP 108786 / JCM 12287 / NRRL B-23963 / UST20020801)</name>
    <dbReference type="NCBI Taxonomy" id="926562"/>
    <lineage>
        <taxon>Bacteria</taxon>
        <taxon>Pseudomonadati</taxon>
        <taxon>Bacteroidota</taxon>
        <taxon>Flavobacteriia</taxon>
        <taxon>Flavobacteriales</taxon>
        <taxon>Owenweeksiaceae</taxon>
        <taxon>Owenweeksia</taxon>
    </lineage>
</organism>
<sequence>MRIMKKVTSSLMLIMSILATSTVFAQKINIGVNGAAALPMGDFGDLTTFGFGGDVSVDYYFNDKFDLGIEAGYRAFPYDNAFLDGEHMSLIPIQLTAAYHTDVADWIDLYGELGGGVFIASSSISGSESETYGGISPRVGAAFELSPEWFLDVNVNYNMVFSEETSNASFTPNFNWIGINVGILYTIMD</sequence>
<dbReference type="TCDB" id="1.B.6.9.2">
    <property type="family name" value="the ompa-ompf porin (oop) family"/>
</dbReference>
<evidence type="ECO:0000313" key="4">
    <source>
        <dbReference type="EMBL" id="AEV33605.1"/>
    </source>
</evidence>
<dbReference type="KEGG" id="oho:Oweho_2641"/>
<dbReference type="AlphaFoldDB" id="G8R8Z7"/>
<gene>
    <name evidence="4" type="ordered locus">Oweho_2641</name>
</gene>
<keyword evidence="5" id="KW-1185">Reference proteome</keyword>
<evidence type="ECO:0000256" key="1">
    <source>
        <dbReference type="ARBA" id="ARBA00022729"/>
    </source>
</evidence>
<dbReference type="InterPro" id="IPR011250">
    <property type="entry name" value="OMP/PagP_B-barrel"/>
</dbReference>
<dbReference type="Pfam" id="PF13505">
    <property type="entry name" value="OMP_b-brl"/>
    <property type="match status" value="1"/>
</dbReference>
<feature type="chain" id="PRO_5003514487" description="Outer membrane protein beta-barrel domain-containing protein" evidence="2">
    <location>
        <begin position="26"/>
        <end position="189"/>
    </location>
</feature>
<evidence type="ECO:0000256" key="2">
    <source>
        <dbReference type="SAM" id="SignalP"/>
    </source>
</evidence>